<proteinExistence type="predicted"/>
<dbReference type="Proteomes" id="UP000556329">
    <property type="component" value="Unassembled WGS sequence"/>
</dbReference>
<reference evidence="1 2" key="1">
    <citation type="submission" date="2020-08" db="EMBL/GenBank/DDBJ databases">
        <title>Genomic Encyclopedia of Type Strains, Phase IV (KMG-IV): sequencing the most valuable type-strain genomes for metagenomic binning, comparative biology and taxonomic classification.</title>
        <authorList>
            <person name="Goeker M."/>
        </authorList>
    </citation>
    <scope>NUCLEOTIDE SEQUENCE [LARGE SCALE GENOMIC DNA]</scope>
    <source>
        <strain evidence="1 2">DSM 100039</strain>
    </source>
</reference>
<comment type="caution">
    <text evidence="1">The sequence shown here is derived from an EMBL/GenBank/DDBJ whole genome shotgun (WGS) entry which is preliminary data.</text>
</comment>
<evidence type="ECO:0000313" key="1">
    <source>
        <dbReference type="EMBL" id="MBB6411560.1"/>
    </source>
</evidence>
<organism evidence="1 2">
    <name type="scientific">Mesorhizobium sangaii</name>
    <dbReference type="NCBI Taxonomy" id="505389"/>
    <lineage>
        <taxon>Bacteria</taxon>
        <taxon>Pseudomonadati</taxon>
        <taxon>Pseudomonadota</taxon>
        <taxon>Alphaproteobacteria</taxon>
        <taxon>Hyphomicrobiales</taxon>
        <taxon>Phyllobacteriaceae</taxon>
        <taxon>Mesorhizobium</taxon>
    </lineage>
</organism>
<keyword evidence="2" id="KW-1185">Reference proteome</keyword>
<gene>
    <name evidence="1" type="ORF">HNQ71_004248</name>
</gene>
<accession>A0A841PLJ1</accession>
<dbReference type="EMBL" id="JACHEF010000004">
    <property type="protein sequence ID" value="MBB6411560.1"/>
    <property type="molecule type" value="Genomic_DNA"/>
</dbReference>
<sequence length="31" mass="3498">METMLFEIPFPPRFAAAFAKLAGLVCRSRAR</sequence>
<evidence type="ECO:0000313" key="2">
    <source>
        <dbReference type="Proteomes" id="UP000556329"/>
    </source>
</evidence>
<protein>
    <submittedName>
        <fullName evidence="1">Uncharacterized protein</fullName>
    </submittedName>
</protein>
<name>A0A841PLJ1_9HYPH</name>
<dbReference type="AlphaFoldDB" id="A0A841PLJ1"/>